<comment type="caution">
    <text evidence="1">The sequence shown here is derived from an EMBL/GenBank/DDBJ whole genome shotgun (WGS) entry which is preliminary data.</text>
</comment>
<dbReference type="AlphaFoldDB" id="A0A834SRE6"/>
<keyword evidence="2" id="KW-1185">Reference proteome</keyword>
<dbReference type="Proteomes" id="UP000634136">
    <property type="component" value="Unassembled WGS sequence"/>
</dbReference>
<organism evidence="1 2">
    <name type="scientific">Senna tora</name>
    <dbReference type="NCBI Taxonomy" id="362788"/>
    <lineage>
        <taxon>Eukaryota</taxon>
        <taxon>Viridiplantae</taxon>
        <taxon>Streptophyta</taxon>
        <taxon>Embryophyta</taxon>
        <taxon>Tracheophyta</taxon>
        <taxon>Spermatophyta</taxon>
        <taxon>Magnoliopsida</taxon>
        <taxon>eudicotyledons</taxon>
        <taxon>Gunneridae</taxon>
        <taxon>Pentapetalae</taxon>
        <taxon>rosids</taxon>
        <taxon>fabids</taxon>
        <taxon>Fabales</taxon>
        <taxon>Fabaceae</taxon>
        <taxon>Caesalpinioideae</taxon>
        <taxon>Cassia clade</taxon>
        <taxon>Senna</taxon>
    </lineage>
</organism>
<evidence type="ECO:0000313" key="1">
    <source>
        <dbReference type="EMBL" id="KAF7806012.1"/>
    </source>
</evidence>
<gene>
    <name evidence="1" type="ORF">G2W53_038173</name>
</gene>
<reference evidence="1" key="1">
    <citation type="submission" date="2020-09" db="EMBL/GenBank/DDBJ databases">
        <title>Genome-Enabled Discovery of Anthraquinone Biosynthesis in Senna tora.</title>
        <authorList>
            <person name="Kang S.-H."/>
            <person name="Pandey R.P."/>
            <person name="Lee C.-M."/>
            <person name="Sim J.-S."/>
            <person name="Jeong J.-T."/>
            <person name="Choi B.-S."/>
            <person name="Jung M."/>
            <person name="Ginzburg D."/>
            <person name="Zhao K."/>
            <person name="Won S.Y."/>
            <person name="Oh T.-J."/>
            <person name="Yu Y."/>
            <person name="Kim N.-H."/>
            <person name="Lee O.R."/>
            <person name="Lee T.-H."/>
            <person name="Bashyal P."/>
            <person name="Kim T.-S."/>
            <person name="Lee W.-H."/>
            <person name="Kawkins C."/>
            <person name="Kim C.-K."/>
            <person name="Kim J.S."/>
            <person name="Ahn B.O."/>
            <person name="Rhee S.Y."/>
            <person name="Sohng J.K."/>
        </authorList>
    </citation>
    <scope>NUCLEOTIDE SEQUENCE</scope>
    <source>
        <tissue evidence="1">Leaf</tissue>
    </source>
</reference>
<sequence length="167" mass="18114">MLRQNLTRRVPSPIRQRFPSLSPVTLVILTRMSIASGVHEIITAAGSAPCAVEASPEAVTRLLSSGLVEHYDGVAVGQCHVHPHHTGAVKEELPLPQLASGVSYGCTITESGLGESRFTSSHALEMEQSTWLKFSLLSSYVMHIKSLVIPTIISRVRASKDEMSKKK</sequence>
<proteinExistence type="predicted"/>
<name>A0A834SRE6_9FABA</name>
<protein>
    <submittedName>
        <fullName evidence="1">Uncharacterized protein</fullName>
    </submittedName>
</protein>
<dbReference type="EMBL" id="JAAIUW010000012">
    <property type="protein sequence ID" value="KAF7806012.1"/>
    <property type="molecule type" value="Genomic_DNA"/>
</dbReference>
<accession>A0A834SRE6</accession>
<evidence type="ECO:0000313" key="2">
    <source>
        <dbReference type="Proteomes" id="UP000634136"/>
    </source>
</evidence>